<dbReference type="PROSITE" id="PS51372">
    <property type="entry name" value="PRD_2"/>
    <property type="match status" value="2"/>
</dbReference>
<reference evidence="3" key="2">
    <citation type="submission" date="2023-01" db="EMBL/GenBank/DDBJ databases">
        <title>Human gut microbiome strain richness.</title>
        <authorList>
            <person name="Chen-Liaw A."/>
        </authorList>
    </citation>
    <scope>NUCLEOTIDE SEQUENCE</scope>
    <source>
        <strain evidence="3">1001217st2_G6_1001217B_191108</strain>
    </source>
</reference>
<dbReference type="RefSeq" id="WP_003534861.1">
    <property type="nucleotide sequence ID" value="NZ_BAABXX010000001.1"/>
</dbReference>
<dbReference type="GeneID" id="64196641"/>
<dbReference type="Pfam" id="PF00874">
    <property type="entry name" value="PRD"/>
    <property type="match status" value="2"/>
</dbReference>
<evidence type="ECO:0000256" key="1">
    <source>
        <dbReference type="ARBA" id="ARBA00022737"/>
    </source>
</evidence>
<feature type="domain" description="PRD" evidence="2">
    <location>
        <begin position="120"/>
        <end position="226"/>
    </location>
</feature>
<feature type="domain" description="PRD" evidence="2">
    <location>
        <begin position="5"/>
        <end position="114"/>
    </location>
</feature>
<dbReference type="PANTHER" id="PTHR30185:SF13">
    <property type="entry name" value="LICABCH OPERON REGULATOR-RELATED"/>
    <property type="match status" value="1"/>
</dbReference>
<sequence length="226" mass="26436">MDLTFNTNTDFDQTKVLITNIIKNTADDYDLFLSENSINNLSVHLTIAIIRIKSNNYIPMSNSQIASYKQDHSYPYAKMLCDRLAREFEIDFPEAEISLVSMYLSKNQKLDLEINSGFDLLDDQVFKILRETMYTIYQDYHKDFRNDDKLFVAIGLHLEPALERLANGQLVENPLKEKIIERHQEEFNYSKILNDVVRHDLNLSFDDDELAFIALHFVVANNRIDE</sequence>
<dbReference type="SUPFAM" id="SSF63520">
    <property type="entry name" value="PTS-regulatory domain, PRD"/>
    <property type="match status" value="2"/>
</dbReference>
<reference evidence="4 5" key="1">
    <citation type="submission" date="2018-08" db="EMBL/GenBank/DDBJ databases">
        <title>A genome reference for cultivated species of the human gut microbiota.</title>
        <authorList>
            <person name="Zou Y."/>
            <person name="Xue W."/>
            <person name="Luo G."/>
        </authorList>
    </citation>
    <scope>NUCLEOTIDE SEQUENCE [LARGE SCALE GENOMIC DNA]</scope>
    <source>
        <strain evidence="4 5">OM06-4</strain>
    </source>
</reference>
<dbReference type="Proteomes" id="UP000261032">
    <property type="component" value="Unassembled WGS sequence"/>
</dbReference>
<dbReference type="InterPro" id="IPR036634">
    <property type="entry name" value="PRD_sf"/>
</dbReference>
<dbReference type="Proteomes" id="UP001211987">
    <property type="component" value="Unassembled WGS sequence"/>
</dbReference>
<dbReference type="GO" id="GO:0006355">
    <property type="term" value="P:regulation of DNA-templated transcription"/>
    <property type="evidence" value="ECO:0007669"/>
    <property type="project" value="InterPro"/>
</dbReference>
<comment type="caution">
    <text evidence="4">The sequence shown here is derived from an EMBL/GenBank/DDBJ whole genome shotgun (WGS) entry which is preliminary data.</text>
</comment>
<dbReference type="InterPro" id="IPR050661">
    <property type="entry name" value="BglG_antiterminators"/>
</dbReference>
<evidence type="ECO:0000313" key="3">
    <source>
        <dbReference type="EMBL" id="MDB7084184.1"/>
    </source>
</evidence>
<evidence type="ECO:0000313" key="5">
    <source>
        <dbReference type="Proteomes" id="UP000261032"/>
    </source>
</evidence>
<dbReference type="AlphaFoldDB" id="A0A3E3ACD2"/>
<dbReference type="PANTHER" id="PTHR30185">
    <property type="entry name" value="CRYPTIC BETA-GLUCOSIDE BGL OPERON ANTITERMINATOR"/>
    <property type="match status" value="1"/>
</dbReference>
<keyword evidence="1" id="KW-0677">Repeat</keyword>
<gene>
    <name evidence="4" type="ORF">DXB93_15400</name>
    <name evidence="3" type="ORF">PM738_10255</name>
</gene>
<dbReference type="EMBL" id="QUSL01000032">
    <property type="protein sequence ID" value="RGD80191.1"/>
    <property type="molecule type" value="Genomic_DNA"/>
</dbReference>
<protein>
    <submittedName>
        <fullName evidence="4">PRD domain-containing protein</fullName>
    </submittedName>
</protein>
<dbReference type="Gene3D" id="1.10.1790.10">
    <property type="entry name" value="PRD domain"/>
    <property type="match status" value="2"/>
</dbReference>
<organism evidence="4 5">
    <name type="scientific">Thomasclavelia ramosa</name>
    <dbReference type="NCBI Taxonomy" id="1547"/>
    <lineage>
        <taxon>Bacteria</taxon>
        <taxon>Bacillati</taxon>
        <taxon>Bacillota</taxon>
        <taxon>Erysipelotrichia</taxon>
        <taxon>Erysipelotrichales</taxon>
        <taxon>Coprobacillaceae</taxon>
        <taxon>Thomasclavelia</taxon>
    </lineage>
</organism>
<proteinExistence type="predicted"/>
<evidence type="ECO:0000313" key="4">
    <source>
        <dbReference type="EMBL" id="RGD80191.1"/>
    </source>
</evidence>
<evidence type="ECO:0000259" key="2">
    <source>
        <dbReference type="PROSITE" id="PS51372"/>
    </source>
</evidence>
<name>A0A3E3ACD2_9FIRM</name>
<dbReference type="EMBL" id="JAQLKE010000015">
    <property type="protein sequence ID" value="MDB7084184.1"/>
    <property type="molecule type" value="Genomic_DNA"/>
</dbReference>
<accession>A0A3E3ACD2</accession>
<dbReference type="InterPro" id="IPR011608">
    <property type="entry name" value="PRD"/>
</dbReference>